<evidence type="ECO:0000313" key="3">
    <source>
        <dbReference type="Proteomes" id="UP001187192"/>
    </source>
</evidence>
<organism evidence="2 3">
    <name type="scientific">Ficus carica</name>
    <name type="common">Common fig</name>
    <dbReference type="NCBI Taxonomy" id="3494"/>
    <lineage>
        <taxon>Eukaryota</taxon>
        <taxon>Viridiplantae</taxon>
        <taxon>Streptophyta</taxon>
        <taxon>Embryophyta</taxon>
        <taxon>Tracheophyta</taxon>
        <taxon>Spermatophyta</taxon>
        <taxon>Magnoliopsida</taxon>
        <taxon>eudicotyledons</taxon>
        <taxon>Gunneridae</taxon>
        <taxon>Pentapetalae</taxon>
        <taxon>rosids</taxon>
        <taxon>fabids</taxon>
        <taxon>Rosales</taxon>
        <taxon>Moraceae</taxon>
        <taxon>Ficeae</taxon>
        <taxon>Ficus</taxon>
    </lineage>
</organism>
<sequence length="106" mass="10721">MSSVSNSENDALSGSADITGSSSSGTSTSSSETASTASGLVMPTSRRREGAARLEEILQVGPSTHPDNRFVIELNRTPAGPPPPTVIIVEEGASSERTASQASTSG</sequence>
<dbReference type="EMBL" id="BTGU01000022">
    <property type="protein sequence ID" value="GMN46320.1"/>
    <property type="molecule type" value="Genomic_DNA"/>
</dbReference>
<name>A0AA88A7B9_FICCA</name>
<evidence type="ECO:0000313" key="2">
    <source>
        <dbReference type="EMBL" id="GMN46320.1"/>
    </source>
</evidence>
<feature type="compositionally biased region" description="Basic and acidic residues" evidence="1">
    <location>
        <begin position="46"/>
        <end position="56"/>
    </location>
</feature>
<feature type="compositionally biased region" description="Low complexity" evidence="1">
    <location>
        <begin position="13"/>
        <end position="39"/>
    </location>
</feature>
<gene>
    <name evidence="2" type="ORF">TIFTF001_015502</name>
</gene>
<reference evidence="2" key="1">
    <citation type="submission" date="2023-07" db="EMBL/GenBank/DDBJ databases">
        <title>draft genome sequence of fig (Ficus carica).</title>
        <authorList>
            <person name="Takahashi T."/>
            <person name="Nishimura K."/>
        </authorList>
    </citation>
    <scope>NUCLEOTIDE SEQUENCE</scope>
</reference>
<dbReference type="AlphaFoldDB" id="A0AA88A7B9"/>
<feature type="region of interest" description="Disordered" evidence="1">
    <location>
        <begin position="1"/>
        <end position="68"/>
    </location>
</feature>
<feature type="compositionally biased region" description="Polar residues" evidence="1">
    <location>
        <begin position="1"/>
        <end position="12"/>
    </location>
</feature>
<accession>A0AA88A7B9</accession>
<dbReference type="Proteomes" id="UP001187192">
    <property type="component" value="Unassembled WGS sequence"/>
</dbReference>
<protein>
    <submittedName>
        <fullName evidence="2">Uncharacterized protein</fullName>
    </submittedName>
</protein>
<proteinExistence type="predicted"/>
<comment type="caution">
    <text evidence="2">The sequence shown here is derived from an EMBL/GenBank/DDBJ whole genome shotgun (WGS) entry which is preliminary data.</text>
</comment>
<keyword evidence="3" id="KW-1185">Reference proteome</keyword>
<evidence type="ECO:0000256" key="1">
    <source>
        <dbReference type="SAM" id="MobiDB-lite"/>
    </source>
</evidence>